<reference evidence="2" key="1">
    <citation type="journal article" date="2019" name="Int. J. Syst. Evol. Microbiol.">
        <title>The Global Catalogue of Microorganisms (GCM) 10K type strain sequencing project: providing services to taxonomists for standard genome sequencing and annotation.</title>
        <authorList>
            <consortium name="The Broad Institute Genomics Platform"/>
            <consortium name="The Broad Institute Genome Sequencing Center for Infectious Disease"/>
            <person name="Wu L."/>
            <person name="Ma J."/>
        </authorList>
    </citation>
    <scope>NUCLEOTIDE SEQUENCE [LARGE SCALE GENOMIC DNA]</scope>
    <source>
        <strain evidence="2">JCM 31486</strain>
    </source>
</reference>
<keyword evidence="2" id="KW-1185">Reference proteome</keyword>
<proteinExistence type="predicted"/>
<comment type="caution">
    <text evidence="1">The sequence shown here is derived from an EMBL/GenBank/DDBJ whole genome shotgun (WGS) entry which is preliminary data.</text>
</comment>
<name>A0ABW3MP90_9PSEU</name>
<protein>
    <recommendedName>
        <fullName evidence="3">Haloacid dehalogenase</fullName>
    </recommendedName>
</protein>
<evidence type="ECO:0000313" key="1">
    <source>
        <dbReference type="EMBL" id="MFD1051129.1"/>
    </source>
</evidence>
<dbReference type="EMBL" id="JBHTIS010003350">
    <property type="protein sequence ID" value="MFD1051129.1"/>
    <property type="molecule type" value="Genomic_DNA"/>
</dbReference>
<accession>A0ABW3MP90</accession>
<sequence>MEDSQMGMRSAVAAGCTVLVVPAEVPIPPGEGWMVRESLVGVDAFTLGALVSAG</sequence>
<evidence type="ECO:0008006" key="3">
    <source>
        <dbReference type="Google" id="ProtNLM"/>
    </source>
</evidence>
<gene>
    <name evidence="1" type="ORF">ACFQ1S_39155</name>
</gene>
<organism evidence="1 2">
    <name type="scientific">Kibdelosporangium lantanae</name>
    <dbReference type="NCBI Taxonomy" id="1497396"/>
    <lineage>
        <taxon>Bacteria</taxon>
        <taxon>Bacillati</taxon>
        <taxon>Actinomycetota</taxon>
        <taxon>Actinomycetes</taxon>
        <taxon>Pseudonocardiales</taxon>
        <taxon>Pseudonocardiaceae</taxon>
        <taxon>Kibdelosporangium</taxon>
    </lineage>
</organism>
<evidence type="ECO:0000313" key="2">
    <source>
        <dbReference type="Proteomes" id="UP001597045"/>
    </source>
</evidence>
<dbReference type="Proteomes" id="UP001597045">
    <property type="component" value="Unassembled WGS sequence"/>
</dbReference>